<keyword evidence="2" id="KW-1185">Reference proteome</keyword>
<organism evidence="1 2">
    <name type="scientific">Trichonephila clavipes</name>
    <name type="common">Golden silk orbweaver</name>
    <name type="synonym">Nephila clavipes</name>
    <dbReference type="NCBI Taxonomy" id="2585209"/>
    <lineage>
        <taxon>Eukaryota</taxon>
        <taxon>Metazoa</taxon>
        <taxon>Ecdysozoa</taxon>
        <taxon>Arthropoda</taxon>
        <taxon>Chelicerata</taxon>
        <taxon>Arachnida</taxon>
        <taxon>Araneae</taxon>
        <taxon>Araneomorphae</taxon>
        <taxon>Entelegynae</taxon>
        <taxon>Araneoidea</taxon>
        <taxon>Nephilidae</taxon>
        <taxon>Trichonephila</taxon>
    </lineage>
</organism>
<dbReference type="EMBL" id="BMAU01021400">
    <property type="protein sequence ID" value="GFY31769.1"/>
    <property type="molecule type" value="Genomic_DNA"/>
</dbReference>
<name>A0A8X6WC97_TRICX</name>
<evidence type="ECO:0000313" key="1">
    <source>
        <dbReference type="EMBL" id="GFY31769.1"/>
    </source>
</evidence>
<evidence type="ECO:0000313" key="2">
    <source>
        <dbReference type="Proteomes" id="UP000887159"/>
    </source>
</evidence>
<dbReference type="Pfam" id="PF05380">
    <property type="entry name" value="Peptidase_A17"/>
    <property type="match status" value="1"/>
</dbReference>
<sequence>MDDFVASVETEPQIITLCTQTMLLIKIPMHKWATNSLMLQNLLRTQGEECKTIVKILEIEWNTELDFFGNSFSTSLCAVQGKPIAKRWLLRCIASFYDPLGPFTILEKILFQDTWVLDITWDELLPRKVTLPRLEILAALMGARLSRYFCAETNIHPSSVE</sequence>
<comment type="caution">
    <text evidence="1">The sequence shown here is derived from an EMBL/GenBank/DDBJ whole genome shotgun (WGS) entry which is preliminary data.</text>
</comment>
<dbReference type="InterPro" id="IPR008042">
    <property type="entry name" value="Retrotrans_Pao"/>
</dbReference>
<protein>
    <submittedName>
        <fullName evidence="1">Integrase catalytic domain-containing protein</fullName>
    </submittedName>
</protein>
<proteinExistence type="predicted"/>
<gene>
    <name evidence="1" type="primary">X975_18538</name>
    <name evidence="1" type="ORF">TNCV_4200781</name>
</gene>
<dbReference type="AlphaFoldDB" id="A0A8X6WC97"/>
<dbReference type="PANTHER" id="PTHR22955:SF65">
    <property type="entry name" value="INTEGRASE CATALYTIC DOMAIN-CONTAINING PROTEIN"/>
    <property type="match status" value="1"/>
</dbReference>
<dbReference type="PANTHER" id="PTHR22955">
    <property type="entry name" value="RETROTRANSPOSON"/>
    <property type="match status" value="1"/>
</dbReference>
<accession>A0A8X6WC97</accession>
<dbReference type="Proteomes" id="UP000887159">
    <property type="component" value="Unassembled WGS sequence"/>
</dbReference>
<reference evidence="1" key="1">
    <citation type="submission" date="2020-08" db="EMBL/GenBank/DDBJ databases">
        <title>Multicomponent nature underlies the extraordinary mechanical properties of spider dragline silk.</title>
        <authorList>
            <person name="Kono N."/>
            <person name="Nakamura H."/>
            <person name="Mori M."/>
            <person name="Yoshida Y."/>
            <person name="Ohtoshi R."/>
            <person name="Malay A.D."/>
            <person name="Moran D.A.P."/>
            <person name="Tomita M."/>
            <person name="Numata K."/>
            <person name="Arakawa K."/>
        </authorList>
    </citation>
    <scope>NUCLEOTIDE SEQUENCE</scope>
</reference>